<evidence type="ECO:0000313" key="1">
    <source>
        <dbReference type="EMBL" id="CDB64970.1"/>
    </source>
</evidence>
<comment type="caution">
    <text evidence="1">The sequence shown here is derived from an EMBL/GenBank/DDBJ whole genome shotgun (WGS) entry which is preliminary data.</text>
</comment>
<proteinExistence type="predicted"/>
<dbReference type="AlphaFoldDB" id="R6JUN2"/>
<dbReference type="GeneID" id="75056016"/>
<reference evidence="1" key="1">
    <citation type="submission" date="2012-11" db="EMBL/GenBank/DDBJ databases">
        <title>Dependencies among metagenomic species, viruses, plasmids and units of genetic variation.</title>
        <authorList>
            <person name="Nielsen H.B."/>
            <person name="Almeida M."/>
            <person name="Juncker A.S."/>
            <person name="Rasmussen S."/>
            <person name="Li J."/>
            <person name="Sunagawa S."/>
            <person name="Plichta D."/>
            <person name="Gautier L."/>
            <person name="Le Chatelier E."/>
            <person name="Peletier E."/>
            <person name="Bonde I."/>
            <person name="Nielsen T."/>
            <person name="Manichanh C."/>
            <person name="Arumugam M."/>
            <person name="Batto J."/>
            <person name="Santos M.B.Q.D."/>
            <person name="Blom N."/>
            <person name="Borruel N."/>
            <person name="Burgdorf K.S."/>
            <person name="Boumezbeur F."/>
            <person name="Casellas F."/>
            <person name="Dore J."/>
            <person name="Guarner F."/>
            <person name="Hansen T."/>
            <person name="Hildebrand F."/>
            <person name="Kaas R.S."/>
            <person name="Kennedy S."/>
            <person name="Kristiansen K."/>
            <person name="Kultima J.R."/>
            <person name="Leonard P."/>
            <person name="Levenez F."/>
            <person name="Lund O."/>
            <person name="Moumen B."/>
            <person name="Le Paslier D."/>
            <person name="Pons N."/>
            <person name="Pedersen O."/>
            <person name="Prifti E."/>
            <person name="Qin J."/>
            <person name="Raes J."/>
            <person name="Tap J."/>
            <person name="Tims S."/>
            <person name="Ussery D.W."/>
            <person name="Yamada T."/>
            <person name="MetaHit consortium"/>
            <person name="Renault P."/>
            <person name="Sicheritz-Ponten T."/>
            <person name="Bork P."/>
            <person name="Wang J."/>
            <person name="Brunak S."/>
            <person name="Ehrlich S.D."/>
        </authorList>
    </citation>
    <scope>NUCLEOTIDE SEQUENCE [LARGE SCALE GENOMIC DNA]</scope>
</reference>
<dbReference type="EMBL" id="CBDY010000472">
    <property type="protein sequence ID" value="CDB64970.1"/>
    <property type="molecule type" value="Genomic_DNA"/>
</dbReference>
<gene>
    <name evidence="1" type="ORF">BN486_01164</name>
</gene>
<name>R6JUN2_9FIRM</name>
<organism evidence="1 2">
    <name type="scientific">[Clostridium] clostridioforme CAG:132</name>
    <dbReference type="NCBI Taxonomy" id="1263065"/>
    <lineage>
        <taxon>Bacteria</taxon>
        <taxon>Bacillati</taxon>
        <taxon>Bacillota</taxon>
        <taxon>Clostridia</taxon>
        <taxon>Lachnospirales</taxon>
        <taxon>Lachnospiraceae</taxon>
        <taxon>Enterocloster</taxon>
    </lineage>
</organism>
<accession>R6JUN2</accession>
<dbReference type="RefSeq" id="WP_018595935.1">
    <property type="nucleotide sequence ID" value="NZ_FR885930.1"/>
</dbReference>
<protein>
    <submittedName>
        <fullName evidence="1">Uncharacterized protein</fullName>
    </submittedName>
</protein>
<sequence>MKYRKEDDNRYRVRFMRSTEELMDALTVKEFISYLEENAELEDDADCEYIDGEVVKCKAYDLKEADSNLHKEFLVTENGRLFYWLSLNSKIELVDRENVAEEKKEVMKKRTMKYGYREIRKIHADSLSNLCIAKNWYTRGNNEEYGHLLYDMAEGKENITTDDIVEIAQDITEHSDTDQEITSICFDIARIAITFFEET</sequence>
<dbReference type="Proteomes" id="UP000018009">
    <property type="component" value="Unassembled WGS sequence"/>
</dbReference>
<evidence type="ECO:0000313" key="2">
    <source>
        <dbReference type="Proteomes" id="UP000018009"/>
    </source>
</evidence>